<dbReference type="Gene3D" id="3.40.50.2020">
    <property type="match status" value="1"/>
</dbReference>
<dbReference type="Pfam" id="PF16124">
    <property type="entry name" value="RecQ_Zn_bind"/>
    <property type="match status" value="1"/>
</dbReference>
<dbReference type="AlphaFoldDB" id="X0X1Y9"/>
<evidence type="ECO:0000259" key="1">
    <source>
        <dbReference type="Pfam" id="PF16124"/>
    </source>
</evidence>
<dbReference type="SUPFAM" id="SSF53271">
    <property type="entry name" value="PRTase-like"/>
    <property type="match status" value="1"/>
</dbReference>
<feature type="non-terminal residue" evidence="2">
    <location>
        <position position="250"/>
    </location>
</feature>
<protein>
    <recommendedName>
        <fullName evidence="1">ATP-dependent DNA helicase RecQ zinc-binding domain-containing protein</fullName>
    </recommendedName>
</protein>
<dbReference type="InterPro" id="IPR036388">
    <property type="entry name" value="WH-like_DNA-bd_sf"/>
</dbReference>
<dbReference type="InterPro" id="IPR000836">
    <property type="entry name" value="PRTase_dom"/>
</dbReference>
<dbReference type="InterPro" id="IPR032284">
    <property type="entry name" value="RecQ_Zn-bd"/>
</dbReference>
<comment type="caution">
    <text evidence="2">The sequence shown here is derived from an EMBL/GenBank/DDBJ whole genome shotgun (WGS) entry which is preliminary data.</text>
</comment>
<dbReference type="InterPro" id="IPR029057">
    <property type="entry name" value="PRTase-like"/>
</dbReference>
<organism evidence="2">
    <name type="scientific">marine sediment metagenome</name>
    <dbReference type="NCBI Taxonomy" id="412755"/>
    <lineage>
        <taxon>unclassified sequences</taxon>
        <taxon>metagenomes</taxon>
        <taxon>ecological metagenomes</taxon>
    </lineage>
</organism>
<dbReference type="EMBL" id="BARS01043928">
    <property type="protein sequence ID" value="GAG30658.1"/>
    <property type="molecule type" value="Genomic_DNA"/>
</dbReference>
<reference evidence="2" key="1">
    <citation type="journal article" date="2014" name="Front. Microbiol.">
        <title>High frequency of phylogenetically diverse reductive dehalogenase-homologous genes in deep subseafloor sedimentary metagenomes.</title>
        <authorList>
            <person name="Kawai M."/>
            <person name="Futagami T."/>
            <person name="Toyoda A."/>
            <person name="Takaki Y."/>
            <person name="Nishi S."/>
            <person name="Hori S."/>
            <person name="Arai W."/>
            <person name="Tsubouchi T."/>
            <person name="Morono Y."/>
            <person name="Uchiyama I."/>
            <person name="Ito T."/>
            <person name="Fujiyama A."/>
            <person name="Inagaki F."/>
            <person name="Takami H."/>
        </authorList>
    </citation>
    <scope>NUCLEOTIDE SEQUENCE</scope>
    <source>
        <strain evidence="2">Expedition CK06-06</strain>
    </source>
</reference>
<dbReference type="Gene3D" id="1.10.10.10">
    <property type="entry name" value="Winged helix-like DNA-binding domain superfamily/Winged helix DNA-binding domain"/>
    <property type="match status" value="1"/>
</dbReference>
<feature type="non-terminal residue" evidence="2">
    <location>
        <position position="1"/>
    </location>
</feature>
<name>X0X1Y9_9ZZZZ</name>
<dbReference type="CDD" id="cd06223">
    <property type="entry name" value="PRTases_typeI"/>
    <property type="match status" value="1"/>
</dbReference>
<gene>
    <name evidence="2" type="ORF">S01H1_66438</name>
</gene>
<evidence type="ECO:0000313" key="2">
    <source>
        <dbReference type="EMBL" id="GAG30658.1"/>
    </source>
</evidence>
<accession>X0X1Y9</accession>
<sequence>SRYTNQHQTRVKELEQMLAYGEMIAGCRMQILRQALGDDDAKSCGHCDLCLGKTGFNIQETTEINNWLTSRMVKIKASRINKISEGVAILDGKLRSPMFIQFMRQRALSGVSNMGFTSELLQLLKCNLETLAKKYDFGGVVVIPSGTWSSRIEVGEMIAKELRTNVYTDLLIWNPLPFKRQGELLNNDQRKYNVDKKMTVNKDLKLPNRTIILLDDYIGSGVTIKEAARALRKEAGFDHQIVPFTIAAIK</sequence>
<feature type="domain" description="ATP-dependent DNA helicase RecQ zinc-binding" evidence="1">
    <location>
        <begin position="5"/>
        <end position="51"/>
    </location>
</feature>
<proteinExistence type="predicted"/>